<dbReference type="AlphaFoldDB" id="A0A4Y8Q5J7"/>
<evidence type="ECO:0000313" key="1">
    <source>
        <dbReference type="EMBL" id="TFE89368.1"/>
    </source>
</evidence>
<gene>
    <name evidence="1" type="ORF">B5M42_07950</name>
</gene>
<proteinExistence type="predicted"/>
<name>A0A4Y8Q5J7_9BACL</name>
<reference evidence="1 2" key="1">
    <citation type="submission" date="2017-03" db="EMBL/GenBank/DDBJ databases">
        <title>Isolation of Levoglucosan Utilizing Bacteria.</title>
        <authorList>
            <person name="Arya A.S."/>
        </authorList>
    </citation>
    <scope>NUCLEOTIDE SEQUENCE [LARGE SCALE GENOMIC DNA]</scope>
    <source>
        <strain evidence="1 2">MEC069</strain>
    </source>
</reference>
<protein>
    <submittedName>
        <fullName evidence="1">Uncharacterized protein</fullName>
    </submittedName>
</protein>
<comment type="caution">
    <text evidence="1">The sequence shown here is derived from an EMBL/GenBank/DDBJ whole genome shotgun (WGS) entry which is preliminary data.</text>
</comment>
<sequence>MPAGAGLFFCMERDALHLTVYCGKALKQVVQWCKREVRPAGEGDKTVRLETRLRRDMNK</sequence>
<dbReference type="EMBL" id="MYFO01000007">
    <property type="protein sequence ID" value="TFE89368.1"/>
    <property type="molecule type" value="Genomic_DNA"/>
</dbReference>
<evidence type="ECO:0000313" key="2">
    <source>
        <dbReference type="Proteomes" id="UP000298246"/>
    </source>
</evidence>
<accession>A0A4Y8Q5J7</accession>
<dbReference type="Proteomes" id="UP000298246">
    <property type="component" value="Unassembled WGS sequence"/>
</dbReference>
<keyword evidence="2" id="KW-1185">Reference proteome</keyword>
<organism evidence="1 2">
    <name type="scientific">Paenibacillus athensensis</name>
    <dbReference type="NCBI Taxonomy" id="1967502"/>
    <lineage>
        <taxon>Bacteria</taxon>
        <taxon>Bacillati</taxon>
        <taxon>Bacillota</taxon>
        <taxon>Bacilli</taxon>
        <taxon>Bacillales</taxon>
        <taxon>Paenibacillaceae</taxon>
        <taxon>Paenibacillus</taxon>
    </lineage>
</organism>